<dbReference type="InterPro" id="IPR008942">
    <property type="entry name" value="ENTH_VHS"/>
</dbReference>
<feature type="compositionally biased region" description="Polar residues" evidence="10">
    <location>
        <begin position="805"/>
        <end position="833"/>
    </location>
</feature>
<evidence type="ECO:0000256" key="10">
    <source>
        <dbReference type="SAM" id="MobiDB-lite"/>
    </source>
</evidence>
<dbReference type="InterPro" id="IPR002014">
    <property type="entry name" value="VHS_dom"/>
</dbReference>
<dbReference type="SUPFAM" id="SSF54001">
    <property type="entry name" value="Cysteine proteinases"/>
    <property type="match status" value="1"/>
</dbReference>
<comment type="subcellular location">
    <subcellularLocation>
        <location evidence="1">Cytoplasm</location>
    </subcellularLocation>
</comment>
<dbReference type="InterPro" id="IPR028889">
    <property type="entry name" value="USP"/>
</dbReference>
<feature type="region of interest" description="Disordered" evidence="10">
    <location>
        <begin position="301"/>
        <end position="329"/>
    </location>
</feature>
<dbReference type="GO" id="GO:0032456">
    <property type="term" value="P:endocytic recycling"/>
    <property type="evidence" value="ECO:0007669"/>
    <property type="project" value="TreeGrafter"/>
</dbReference>
<dbReference type="SUPFAM" id="SSF57903">
    <property type="entry name" value="FYVE/PHD zinc finger"/>
    <property type="match status" value="1"/>
</dbReference>
<evidence type="ECO:0000259" key="13">
    <source>
        <dbReference type="PROSITE" id="PS50235"/>
    </source>
</evidence>
<feature type="compositionally biased region" description="Basic and acidic residues" evidence="10">
    <location>
        <begin position="917"/>
        <end position="930"/>
    </location>
</feature>
<dbReference type="InterPro" id="IPR013083">
    <property type="entry name" value="Znf_RING/FYVE/PHD"/>
</dbReference>
<dbReference type="InterPro" id="IPR003903">
    <property type="entry name" value="UIM_dom"/>
</dbReference>
<feature type="compositionally biased region" description="Polar residues" evidence="10">
    <location>
        <begin position="1175"/>
        <end position="1193"/>
    </location>
</feature>
<dbReference type="InterPro" id="IPR017073">
    <property type="entry name" value="HGS/VPS27"/>
</dbReference>
<reference evidence="14 15" key="1">
    <citation type="submission" date="2018-04" db="EMBL/GenBank/DDBJ databases">
        <title>The genome of golden apple snail Pomacea canaliculata provides insight into stress tolerance and invasive adaptation.</title>
        <authorList>
            <person name="Liu C."/>
            <person name="Liu B."/>
            <person name="Ren Y."/>
            <person name="Zhang Y."/>
            <person name="Wang H."/>
            <person name="Li S."/>
            <person name="Jiang F."/>
            <person name="Yin L."/>
            <person name="Zhang G."/>
            <person name="Qian W."/>
            <person name="Fan W."/>
        </authorList>
    </citation>
    <scope>NUCLEOTIDE SEQUENCE [LARGE SCALE GENOMIC DNA]</scope>
    <source>
        <strain evidence="14">SZHN2017</strain>
        <tissue evidence="14">Muscle</tissue>
    </source>
</reference>
<feature type="region of interest" description="Disordered" evidence="10">
    <location>
        <begin position="1041"/>
        <end position="1061"/>
    </location>
</feature>
<keyword evidence="6 8" id="KW-0863">Zinc-finger</keyword>
<feature type="region of interest" description="Disordered" evidence="10">
    <location>
        <begin position="93"/>
        <end position="173"/>
    </location>
</feature>
<dbReference type="PANTHER" id="PTHR46275">
    <property type="entry name" value="HEPATOCYTE GROWTH FACTOR-REGULATED TYROSINE KINASE SUBSTRATE"/>
    <property type="match status" value="1"/>
</dbReference>
<evidence type="ECO:0000259" key="12">
    <source>
        <dbReference type="PROSITE" id="PS50179"/>
    </source>
</evidence>
<organism evidence="14 15">
    <name type="scientific">Pomacea canaliculata</name>
    <name type="common">Golden apple snail</name>
    <dbReference type="NCBI Taxonomy" id="400727"/>
    <lineage>
        <taxon>Eukaryota</taxon>
        <taxon>Metazoa</taxon>
        <taxon>Spiralia</taxon>
        <taxon>Lophotrochozoa</taxon>
        <taxon>Mollusca</taxon>
        <taxon>Gastropoda</taxon>
        <taxon>Caenogastropoda</taxon>
        <taxon>Architaenioglossa</taxon>
        <taxon>Ampullarioidea</taxon>
        <taxon>Ampullariidae</taxon>
        <taxon>Pomacea</taxon>
    </lineage>
</organism>
<dbReference type="SMART" id="SM00288">
    <property type="entry name" value="VHS"/>
    <property type="match status" value="1"/>
</dbReference>
<keyword evidence="4" id="KW-0597">Phosphoprotein</keyword>
<dbReference type="OrthoDB" id="265776at2759"/>
<dbReference type="SMART" id="SM00064">
    <property type="entry name" value="FYVE"/>
    <property type="match status" value="1"/>
</dbReference>
<keyword evidence="9" id="KW-0175">Coiled coil</keyword>
<evidence type="ECO:0000256" key="4">
    <source>
        <dbReference type="ARBA" id="ARBA00022553"/>
    </source>
</evidence>
<feature type="region of interest" description="Disordered" evidence="10">
    <location>
        <begin position="1685"/>
        <end position="1707"/>
    </location>
</feature>
<feature type="compositionally biased region" description="Basic and acidic residues" evidence="10">
    <location>
        <begin position="980"/>
        <end position="993"/>
    </location>
</feature>
<accession>A0A2T7PY67</accession>
<feature type="compositionally biased region" description="Low complexity" evidence="10">
    <location>
        <begin position="846"/>
        <end position="857"/>
    </location>
</feature>
<dbReference type="SUPFAM" id="SSF48464">
    <property type="entry name" value="ENTH/VHS domain"/>
    <property type="match status" value="1"/>
</dbReference>
<evidence type="ECO:0000256" key="1">
    <source>
        <dbReference type="ARBA" id="ARBA00004496"/>
    </source>
</evidence>
<proteinExistence type="predicted"/>
<dbReference type="CDD" id="cd03569">
    <property type="entry name" value="VHS_Hrs"/>
    <property type="match status" value="1"/>
</dbReference>
<evidence type="ECO:0000256" key="7">
    <source>
        <dbReference type="ARBA" id="ARBA00022833"/>
    </source>
</evidence>
<feature type="region of interest" description="Disordered" evidence="10">
    <location>
        <begin position="2102"/>
        <end position="2157"/>
    </location>
</feature>
<comment type="caution">
    <text evidence="14">The sequence shown here is derived from an EMBL/GenBank/DDBJ whole genome shotgun (WGS) entry which is preliminary data.</text>
</comment>
<dbReference type="CDD" id="cd15720">
    <property type="entry name" value="FYVE_Hrs"/>
    <property type="match status" value="1"/>
</dbReference>
<feature type="coiled-coil region" evidence="9">
    <location>
        <begin position="1707"/>
        <end position="1734"/>
    </location>
</feature>
<feature type="domain" description="USP" evidence="13">
    <location>
        <begin position="184"/>
        <end position="774"/>
    </location>
</feature>
<dbReference type="InterPro" id="IPR038765">
    <property type="entry name" value="Papain-like_cys_pep_sf"/>
</dbReference>
<feature type="compositionally biased region" description="Basic and acidic residues" evidence="10">
    <location>
        <begin position="1215"/>
        <end position="1236"/>
    </location>
</feature>
<feature type="region of interest" description="Disordered" evidence="10">
    <location>
        <begin position="2198"/>
        <end position="2263"/>
    </location>
</feature>
<feature type="compositionally biased region" description="Low complexity" evidence="10">
    <location>
        <begin position="1381"/>
        <end position="1392"/>
    </location>
</feature>
<dbReference type="GO" id="GO:0008270">
    <property type="term" value="F:zinc ion binding"/>
    <property type="evidence" value="ECO:0007669"/>
    <property type="project" value="UniProtKB-KW"/>
</dbReference>
<dbReference type="Gene3D" id="3.30.40.10">
    <property type="entry name" value="Zinc/RING finger domain, C3HC4 (zinc finger)"/>
    <property type="match status" value="1"/>
</dbReference>
<keyword evidence="5" id="KW-0479">Metal-binding</keyword>
<dbReference type="InterPro" id="IPR017455">
    <property type="entry name" value="Znf_FYVE-rel"/>
</dbReference>
<feature type="domain" description="FYVE-type" evidence="11">
    <location>
        <begin position="1609"/>
        <end position="1669"/>
    </location>
</feature>
<dbReference type="STRING" id="400727.A0A2T7PY67"/>
<dbReference type="Pfam" id="PF12210">
    <property type="entry name" value="Hrs_helical"/>
    <property type="match status" value="1"/>
</dbReference>
<evidence type="ECO:0000313" key="14">
    <source>
        <dbReference type="EMBL" id="PVD38364.1"/>
    </source>
</evidence>
<dbReference type="CDD" id="cd21387">
    <property type="entry name" value="GAT_Hrs"/>
    <property type="match status" value="1"/>
</dbReference>
<keyword evidence="3" id="KW-0963">Cytoplasm</keyword>
<feature type="region of interest" description="Disordered" evidence="10">
    <location>
        <begin position="805"/>
        <end position="863"/>
    </location>
</feature>
<dbReference type="EMBL" id="PZQS01000001">
    <property type="protein sequence ID" value="PVD38364.1"/>
    <property type="molecule type" value="Genomic_DNA"/>
</dbReference>
<dbReference type="PANTHER" id="PTHR46275:SF1">
    <property type="entry name" value="HEPATOCYTE GROWTH FACTOR-REGULATED TYROSINE KINASE SUBSTRATE"/>
    <property type="match status" value="1"/>
</dbReference>
<feature type="compositionally biased region" description="Polar residues" evidence="10">
    <location>
        <begin position="2106"/>
        <end position="2116"/>
    </location>
</feature>
<dbReference type="Gene3D" id="1.20.5.1940">
    <property type="match status" value="1"/>
</dbReference>
<feature type="compositionally biased region" description="Basic and acidic residues" evidence="10">
    <location>
        <begin position="953"/>
        <end position="967"/>
    </location>
</feature>
<dbReference type="Gene3D" id="1.25.40.90">
    <property type="match status" value="1"/>
</dbReference>
<feature type="compositionally biased region" description="Low complexity" evidence="10">
    <location>
        <begin position="1079"/>
        <end position="1101"/>
    </location>
</feature>
<dbReference type="InterPro" id="IPR024641">
    <property type="entry name" value="HRS_helical"/>
</dbReference>
<feature type="region of interest" description="Disordered" evidence="10">
    <location>
        <begin position="876"/>
        <end position="901"/>
    </location>
</feature>
<name>A0A2T7PY67_POMCA</name>
<evidence type="ECO:0000256" key="3">
    <source>
        <dbReference type="ARBA" id="ARBA00022490"/>
    </source>
</evidence>
<dbReference type="PROSITE" id="PS00972">
    <property type="entry name" value="USP_1"/>
    <property type="match status" value="1"/>
</dbReference>
<dbReference type="PROSITE" id="PS50178">
    <property type="entry name" value="ZF_FYVE"/>
    <property type="match status" value="1"/>
</dbReference>
<feature type="domain" description="VHS" evidence="12">
    <location>
        <begin position="1465"/>
        <end position="1592"/>
    </location>
</feature>
<dbReference type="PROSITE" id="PS50235">
    <property type="entry name" value="USP_3"/>
    <property type="match status" value="1"/>
</dbReference>
<feature type="region of interest" description="Disordered" evidence="10">
    <location>
        <begin position="917"/>
        <end position="1028"/>
    </location>
</feature>
<protein>
    <recommendedName>
        <fullName evidence="2">Hepatocyte growth factor-regulated tyrosine kinase substrate</fullName>
    </recommendedName>
</protein>
<feature type="region of interest" description="Disordered" evidence="10">
    <location>
        <begin position="1366"/>
        <end position="1393"/>
    </location>
</feature>
<dbReference type="GO" id="GO:0031623">
    <property type="term" value="P:receptor internalization"/>
    <property type="evidence" value="ECO:0007669"/>
    <property type="project" value="TreeGrafter"/>
</dbReference>
<dbReference type="GO" id="GO:0035091">
    <property type="term" value="F:phosphatidylinositol binding"/>
    <property type="evidence" value="ECO:0007669"/>
    <property type="project" value="InterPro"/>
</dbReference>
<dbReference type="InterPro" id="IPR000306">
    <property type="entry name" value="Znf_FYVE"/>
</dbReference>
<feature type="compositionally biased region" description="Basic and acidic residues" evidence="10">
    <location>
        <begin position="1118"/>
        <end position="1130"/>
    </location>
</feature>
<evidence type="ECO:0000256" key="6">
    <source>
        <dbReference type="ARBA" id="ARBA00022771"/>
    </source>
</evidence>
<evidence type="ECO:0000313" key="15">
    <source>
        <dbReference type="Proteomes" id="UP000245119"/>
    </source>
</evidence>
<dbReference type="CDD" id="cd02674">
    <property type="entry name" value="Peptidase_C19R"/>
    <property type="match status" value="1"/>
</dbReference>
<keyword evidence="15" id="KW-1185">Reference proteome</keyword>
<dbReference type="InterPro" id="IPR011011">
    <property type="entry name" value="Znf_FYVE_PHD"/>
</dbReference>
<feature type="compositionally biased region" description="Polar residues" evidence="10">
    <location>
        <begin position="1012"/>
        <end position="1028"/>
    </location>
</feature>
<evidence type="ECO:0000259" key="11">
    <source>
        <dbReference type="PROSITE" id="PS50178"/>
    </source>
</evidence>
<evidence type="ECO:0000256" key="5">
    <source>
        <dbReference type="ARBA" id="ARBA00022723"/>
    </source>
</evidence>
<feature type="compositionally biased region" description="Basic and acidic residues" evidence="10">
    <location>
        <begin position="145"/>
        <end position="158"/>
    </location>
</feature>
<dbReference type="FunFam" id="3.30.40.10:FF:000105">
    <property type="entry name" value="WD repeat and FYVE domain-containing protein 2"/>
    <property type="match status" value="1"/>
</dbReference>
<feature type="coiled-coil region" evidence="9">
    <location>
        <begin position="1899"/>
        <end position="1985"/>
    </location>
</feature>
<dbReference type="InterPro" id="IPR018200">
    <property type="entry name" value="USP_CS"/>
</dbReference>
<evidence type="ECO:0000256" key="2">
    <source>
        <dbReference type="ARBA" id="ARBA00015450"/>
    </source>
</evidence>
<dbReference type="GO" id="GO:0004843">
    <property type="term" value="F:cysteine-type deubiquitinase activity"/>
    <property type="evidence" value="ECO:0007669"/>
    <property type="project" value="InterPro"/>
</dbReference>
<dbReference type="Proteomes" id="UP000245119">
    <property type="component" value="Linkage Group LG1"/>
</dbReference>
<dbReference type="PROSITE" id="PS50179">
    <property type="entry name" value="VHS"/>
    <property type="match status" value="1"/>
</dbReference>
<evidence type="ECO:0000256" key="8">
    <source>
        <dbReference type="PROSITE-ProRule" id="PRU00091"/>
    </source>
</evidence>
<dbReference type="Pfam" id="PF00790">
    <property type="entry name" value="VHS"/>
    <property type="match status" value="1"/>
</dbReference>
<dbReference type="GO" id="GO:0043130">
    <property type="term" value="F:ubiquitin binding"/>
    <property type="evidence" value="ECO:0007669"/>
    <property type="project" value="InterPro"/>
</dbReference>
<evidence type="ECO:0000256" key="9">
    <source>
        <dbReference type="SAM" id="Coils"/>
    </source>
</evidence>
<dbReference type="Pfam" id="PF00443">
    <property type="entry name" value="UCH"/>
    <property type="match status" value="1"/>
</dbReference>
<dbReference type="GO" id="GO:0016579">
    <property type="term" value="P:protein deubiquitination"/>
    <property type="evidence" value="ECO:0007669"/>
    <property type="project" value="InterPro"/>
</dbReference>
<dbReference type="PROSITE" id="PS00973">
    <property type="entry name" value="USP_2"/>
    <property type="match status" value="1"/>
</dbReference>
<gene>
    <name evidence="14" type="ORF">C0Q70_00978</name>
</gene>
<dbReference type="GO" id="GO:0005769">
    <property type="term" value="C:early endosome"/>
    <property type="evidence" value="ECO:0007669"/>
    <property type="project" value="TreeGrafter"/>
</dbReference>
<dbReference type="InterPro" id="IPR001394">
    <property type="entry name" value="Peptidase_C19_UCH"/>
</dbReference>
<dbReference type="Gene3D" id="3.90.70.10">
    <property type="entry name" value="Cysteine proteinases"/>
    <property type="match status" value="2"/>
</dbReference>
<sequence length="2263" mass="253757">MPHIIPGGRQRASSEGDVLEDEEDTILASGVLDGLTEAHRNVSRSAIITTTEDRENVDPKFCAEDSSFSQQISRKKGLKPKFSFKSVKKAVSRAFSKDSPLGSNSSLNKEEMPAQVKISCSGPWTPTLRRRNAEEETSGRSGENISRRPGRESQDRSGTDSMNRPLITDPGLMVSKWDRTPGNIGLFNHGNTCFMNAVLQCLSHTDSFTEYFVTDLYKDALKNSRNSSKKVGSKGAKGDVTEQLGLLLKCMWSDKYNSEVSIDFKAVVGKYNSQYKGSSQHDAQEFLLWLLDRIHEDLIVPPPSQGKKKGKHTKNVVSPDHPQTDEELAKAAESSTSSSFITQLFQALHCSSLTCPYCNRHSNTFDPYLCVSLPLPQKCLRPVYVTVAYLGEYQKEITIGLSLNIYDTVKDLRDALSTETSIPADQLVLCQLAKDGFCATFSNEQLLSDLPENGCIYAIEMYPEEYQSAEESSGFETVQIVVLHVERTVTALKRFCHPEVIRVSREINMKNLQREILGKLGDAVKREVLDKRLQYLFQLQVVDGSSRPVYLPPDVEMPLYTETVDRVLSMLGEEFGPQHLKLIAEWESDVKEVVIKDDKEHIGEHVSVSQVRSSAQQPVTVSLQECFQLYTQEEKLAGEDAWLCSHCKKPQKGATKTLGLWSLPDVLILHLKRFKQTGLRRNKLNTLVNFPVENLDMTPHMVHRSDQDLRPDDVTYDLIGVCNHYGNMMGGHYTAFCKNGLDGIWQEFDDRKVHAVAEDEVVTKFSYILFYQRRSLTKLINQKIHTAVHWVFSIDSLVKLNKTSSPQRYSNSGVTSTIKRNSSNYDDQDTSSLPFRRSLSKEWNGPSSPIRRPAIRPLTPQPQRRQNFAIDSFQQSLTANKPRPSFNPTRHSLYRHASDAGMQGRKIELEAKTSEVYKKEQTELEHKHAESSSQSQPHVLQVQLPPKPNVPQKSKDLMESEIPRTLRTEILQPQLAHLPVDGKHGDKIHDSHQMEQQQMHESPGLSSKVDVDTQSTISPDPQQNCLRSTKSIDVSVVDHSFRPFQDHQPAPRTSSQFSHRPYQNDVYSRVLPHPKVYESQSSRSSSDTQSSCDSPSSQSGQFDLLDSRISSFPNDPASFDRKLAETKDSESSSQAPPLLTRSGVSNIPRPLTTKPPLPPKSVGGKIGDGARVLDSISSGASVMNRPNSYHLSITTSPTSSPRRDIQPPPSPAPKENTREIQHRLSEREIRDSDHLPKTARPSARDIPLWNNQREVLLPDDKASTTSPVSRDKQESNLKMGGLVRELNERFGTRMSPVEADRSFRSRRPHGVPDQKFATIARGNRDMRSERREPIAPPMVPRSSTDYNILYHSNLTSPSLALSSAQRYSGHSGFSPPADRLSMSSSSGSYGKSSLEDRYGIERSVVLSGPQYAIREPTMVVRENRSQIYRGPMFQHSRPKKAADDITAPHLRESSNIGVRKHPSKATSHLLLEPDWDSMLQIVDAVRQNDVQPKLAVLAIRKKIAVDNPHVASYALQVLETCVKNCGATFHQEVATKDFMEFLKDQVKVRSDPVKGKILELIQTWSHAFRNEPSYRAVEDTFHLLKMEGHKFPVLKEADAMFSSEKAPEWKDGETCTRCRVQFGMVQRKHHCRNCGYVFCQKCSSKNSIIPKFGIEREVRVCDSCYDKINKAGGKKDDEVLPSEYLASPLSKQSQVPPARSEQEIAEEEELQLALALSRSEAESKEKERDRLRQNYGVYGGSSSNKPTSHPDGAQTTVSLAQNIVIPSIDTSDMDPELARYLNRNYWQKRSEEAKVVTTMPSAPIVTNAPQTTGTKTTEIALGMEQPIQNGEQSESEKAQFLAALQSSLEIFVNRMRSNSQRGRPIANDSSVQSLFTVISNMHPQLLKYQQELEDSRSYFEGLQDKLTQLRDAREALDSLREEHREKRRRELEEMERQRQIQMMQKLEIMRQKKHEYLEMQRQLALQRLQEQERELAMRLEQQKQLTHMRQMQTYGYPQVYGQMPPQSMMPGIMPPPGIAAGPQSVVHGYSPARSTEGSPVHHVGGYGQSLPQQNIPPGLEGSQLPQGMYMPPGVSQSVYTQPQTLAMGPGGNQAYIPQLGSIPGGYQSQGQNQPHTQGEVGQPPQAPTYVPSVSMGYVEQGPPSMGQPSIQGGPVSLATQPYSVPPLSMDYSSFNMQSMAGALPQQNLYSNQQLNQQPGQQYIGGMPATYPNQMGPPSVQPHQQQPPPPPTISQQQPPIGQQPPIPQHQQAESLLDAQLISFD</sequence>
<keyword evidence="7" id="KW-0862">Zinc</keyword>
<dbReference type="Pfam" id="PF01363">
    <property type="entry name" value="FYVE"/>
    <property type="match status" value="1"/>
</dbReference>
<feature type="region of interest" description="Disordered" evidence="10">
    <location>
        <begin position="1076"/>
        <end position="1254"/>
    </location>
</feature>
<dbReference type="PROSITE" id="PS50330">
    <property type="entry name" value="UIM"/>
    <property type="match status" value="1"/>
</dbReference>